<dbReference type="AlphaFoldDB" id="A0A1L3I2G8"/>
<gene>
    <name evidence="4" type="ORF">PhaeoP97_00869</name>
</gene>
<organism evidence="4 5">
    <name type="scientific">Phaeobacter porticola</name>
    <dbReference type="NCBI Taxonomy" id="1844006"/>
    <lineage>
        <taxon>Bacteria</taxon>
        <taxon>Pseudomonadati</taxon>
        <taxon>Pseudomonadota</taxon>
        <taxon>Alphaproteobacteria</taxon>
        <taxon>Rhodobacterales</taxon>
        <taxon>Roseobacteraceae</taxon>
        <taxon>Phaeobacter</taxon>
    </lineage>
</organism>
<dbReference type="InterPro" id="IPR004399">
    <property type="entry name" value="HMP/HMP-P_kinase_dom"/>
</dbReference>
<dbReference type="InterPro" id="IPR013749">
    <property type="entry name" value="PM/HMP-P_kinase-1"/>
</dbReference>
<dbReference type="GO" id="GO:0009228">
    <property type="term" value="P:thiamine biosynthetic process"/>
    <property type="evidence" value="ECO:0007669"/>
    <property type="project" value="InterPro"/>
</dbReference>
<dbReference type="RefSeq" id="WP_072504027.1">
    <property type="nucleotide sequence ID" value="NZ_CP016364.1"/>
</dbReference>
<name>A0A1L3I2G8_9RHOB</name>
<evidence type="ECO:0000256" key="1">
    <source>
        <dbReference type="ARBA" id="ARBA00004948"/>
    </source>
</evidence>
<dbReference type="STRING" id="1844006.PhaeoP97_00869"/>
<evidence type="ECO:0000313" key="5">
    <source>
        <dbReference type="Proteomes" id="UP000183859"/>
    </source>
</evidence>
<dbReference type="Proteomes" id="UP000183859">
    <property type="component" value="Chromosome"/>
</dbReference>
<dbReference type="UniPathway" id="UPA00060">
    <property type="reaction ID" value="UER00138"/>
</dbReference>
<evidence type="ECO:0000259" key="3">
    <source>
        <dbReference type="Pfam" id="PF08543"/>
    </source>
</evidence>
<dbReference type="KEGG" id="php:PhaeoP97_00869"/>
<dbReference type="OrthoDB" id="9810880at2"/>
<dbReference type="EC" id="2.7.1.49" evidence="2"/>
<feature type="domain" description="Pyridoxamine kinase/Phosphomethylpyrimidine kinase" evidence="3">
    <location>
        <begin position="11"/>
        <end position="250"/>
    </location>
</feature>
<keyword evidence="5" id="KW-1185">Reference proteome</keyword>
<reference evidence="5" key="1">
    <citation type="submission" date="2016-07" db="EMBL/GenBank/DDBJ databases">
        <title>Phaeobacter portensis sp. nov., a tropodithietic acid producing bacterium isolated from a German harbor.</title>
        <authorList>
            <person name="Freese H.M."/>
            <person name="Bunk B."/>
            <person name="Breider S."/>
            <person name="Brinkhoff T."/>
        </authorList>
    </citation>
    <scope>NUCLEOTIDE SEQUENCE [LARGE SCALE GENOMIC DNA]</scope>
    <source>
        <strain evidence="5">P97</strain>
    </source>
</reference>
<evidence type="ECO:0000256" key="2">
    <source>
        <dbReference type="ARBA" id="ARBA00012135"/>
    </source>
</evidence>
<dbReference type="GO" id="GO:0009229">
    <property type="term" value="P:thiamine diphosphate biosynthetic process"/>
    <property type="evidence" value="ECO:0007669"/>
    <property type="project" value="UniProtKB-UniPathway"/>
</dbReference>
<dbReference type="PANTHER" id="PTHR20858:SF17">
    <property type="entry name" value="HYDROXYMETHYLPYRIMIDINE_PHOSPHOMETHYLPYRIMIDINE KINASE THI20-RELATED"/>
    <property type="match status" value="1"/>
</dbReference>
<dbReference type="PANTHER" id="PTHR20858">
    <property type="entry name" value="PHOSPHOMETHYLPYRIMIDINE KINASE"/>
    <property type="match status" value="1"/>
</dbReference>
<dbReference type="GO" id="GO:0008902">
    <property type="term" value="F:hydroxymethylpyrimidine kinase activity"/>
    <property type="evidence" value="ECO:0007669"/>
    <property type="project" value="UniProtKB-EC"/>
</dbReference>
<dbReference type="InterPro" id="IPR029056">
    <property type="entry name" value="Ribokinase-like"/>
</dbReference>
<evidence type="ECO:0000313" key="4">
    <source>
        <dbReference type="EMBL" id="APG46301.1"/>
    </source>
</evidence>
<dbReference type="GO" id="GO:0008972">
    <property type="term" value="F:phosphomethylpyrimidine kinase activity"/>
    <property type="evidence" value="ECO:0007669"/>
    <property type="project" value="InterPro"/>
</dbReference>
<dbReference type="EMBL" id="CP016364">
    <property type="protein sequence ID" value="APG46301.1"/>
    <property type="molecule type" value="Genomic_DNA"/>
</dbReference>
<proteinExistence type="predicted"/>
<keyword evidence="4" id="KW-0418">Kinase</keyword>
<dbReference type="Gene3D" id="3.40.1190.20">
    <property type="match status" value="1"/>
</dbReference>
<dbReference type="GO" id="GO:0005829">
    <property type="term" value="C:cytosol"/>
    <property type="evidence" value="ECO:0007669"/>
    <property type="project" value="TreeGrafter"/>
</dbReference>
<dbReference type="SUPFAM" id="SSF53613">
    <property type="entry name" value="Ribokinase-like"/>
    <property type="match status" value="1"/>
</dbReference>
<keyword evidence="4" id="KW-0808">Transferase</keyword>
<protein>
    <recommendedName>
        <fullName evidence="2">hydroxymethylpyrimidine kinase</fullName>
        <ecNumber evidence="2">2.7.1.49</ecNumber>
    </recommendedName>
</protein>
<sequence>MSALLIIAGTDSSGGAGLTRDVAAAAAMAQATHHYCETPLLLRPVVTAVTAQTDRALRDVHPVPNEGLLAQLRAAIETGPIGAVKIGMVGSPTAAETIAHFLETELPDDCPVVLDPVLRSTSGGDLMQAADLTPLIMRADLITPNLSEAAQLAGQASASPLTDIATQARQVISLGAKAALIKGGHGTGAMSVDHLFEGDQCTAYERPRLSNGKRGTGCTLATSIAVQLLTGHSLAQACANAGDHVHTWLKAPA</sequence>
<dbReference type="Pfam" id="PF08543">
    <property type="entry name" value="Phos_pyr_kin"/>
    <property type="match status" value="1"/>
</dbReference>
<accession>A0A1L3I2G8</accession>
<comment type="pathway">
    <text evidence="1">Cofactor biosynthesis; thiamine diphosphate biosynthesis.</text>
</comment>
<dbReference type="CDD" id="cd01169">
    <property type="entry name" value="HMPP_kinase"/>
    <property type="match status" value="1"/>
</dbReference>